<feature type="transmembrane region" description="Helical" evidence="1">
    <location>
        <begin position="6"/>
        <end position="23"/>
    </location>
</feature>
<name>A0ABN0RHW9_9LIST</name>
<reference evidence="2 3" key="1">
    <citation type="journal article" date="2014" name="Int. J. Syst. Evol. Microbiol.">
        <title>Listeria floridensis sp. nov., Listeria aquatica sp. nov., Listeria cornellensis sp. nov., Listeria riparia sp. nov. and Listeria grandensis sp. nov., from agricultural and natural environments.</title>
        <authorList>
            <person name="den Bakker H.C."/>
            <person name="Warchocki S."/>
            <person name="Wright E.M."/>
            <person name="Allred A.F."/>
            <person name="Ahlstrom C."/>
            <person name="Manuel C.S."/>
            <person name="Stasiewicz M.J."/>
            <person name="Burrell A."/>
            <person name="Roof S."/>
            <person name="Strawn L."/>
            <person name="Fortes E.D."/>
            <person name="Nightingale K.K."/>
            <person name="Kephart D."/>
            <person name="Wiedmann M."/>
        </authorList>
    </citation>
    <scope>NUCLEOTIDE SEQUENCE [LARGE SCALE GENOMIC DNA]</scope>
    <source>
        <strain evidence="2 3">FSL S10-1187</strain>
    </source>
</reference>
<keyword evidence="1" id="KW-1133">Transmembrane helix</keyword>
<protein>
    <submittedName>
        <fullName evidence="2">Ferrous iron transporter B</fullName>
    </submittedName>
</protein>
<comment type="caution">
    <text evidence="2">The sequence shown here is derived from an EMBL/GenBank/DDBJ whole genome shotgun (WGS) entry which is preliminary data.</text>
</comment>
<keyword evidence="1" id="KW-0812">Transmembrane</keyword>
<proteinExistence type="predicted"/>
<dbReference type="EMBL" id="AODF01000004">
    <property type="protein sequence ID" value="EUJ33493.1"/>
    <property type="molecule type" value="Genomic_DNA"/>
</dbReference>
<keyword evidence="1" id="KW-0472">Membrane</keyword>
<evidence type="ECO:0000313" key="3">
    <source>
        <dbReference type="Proteomes" id="UP000019249"/>
    </source>
</evidence>
<keyword evidence="3" id="KW-1185">Reference proteome</keyword>
<gene>
    <name evidence="2" type="ORF">MFLO_03083</name>
</gene>
<evidence type="ECO:0000256" key="1">
    <source>
        <dbReference type="SAM" id="Phobius"/>
    </source>
</evidence>
<dbReference type="Pfam" id="PF12669">
    <property type="entry name" value="FeoB_associated"/>
    <property type="match status" value="1"/>
</dbReference>
<organism evidence="2 3">
    <name type="scientific">Listeria floridensis FSL S10-1187</name>
    <dbReference type="NCBI Taxonomy" id="1265817"/>
    <lineage>
        <taxon>Bacteria</taxon>
        <taxon>Bacillati</taxon>
        <taxon>Bacillota</taxon>
        <taxon>Bacilli</taxon>
        <taxon>Bacillales</taxon>
        <taxon>Listeriaceae</taxon>
        <taxon>Listeria</taxon>
    </lineage>
</organism>
<dbReference type="Proteomes" id="UP000019249">
    <property type="component" value="Unassembled WGS sequence"/>
</dbReference>
<accession>A0ABN0RHW9</accession>
<sequence>MLSILVNLLLGGLIFGYTAYALVRYVKRSKKGNCAACELEEACETETKLPEHLRS</sequence>
<evidence type="ECO:0000313" key="2">
    <source>
        <dbReference type="EMBL" id="EUJ33493.1"/>
    </source>
</evidence>